<evidence type="ECO:0000313" key="3">
    <source>
        <dbReference type="WBParaSite" id="EEL_0000586801-mRNA-1"/>
    </source>
</evidence>
<sequence>MVFKTISKQLASTNLHTEERRNEWQSLMQAISEVKNIEIDLDRATVQCNDLNRKIILQKEQQKVIKEKLAKIDAILDTLKNEIK</sequence>
<proteinExistence type="predicted"/>
<dbReference type="Proteomes" id="UP000050640">
    <property type="component" value="Unplaced"/>
</dbReference>
<feature type="coiled-coil region" evidence="1">
    <location>
        <begin position="27"/>
        <end position="61"/>
    </location>
</feature>
<organism evidence="2 3">
    <name type="scientific">Elaeophora elaphi</name>
    <dbReference type="NCBI Taxonomy" id="1147741"/>
    <lineage>
        <taxon>Eukaryota</taxon>
        <taxon>Metazoa</taxon>
        <taxon>Ecdysozoa</taxon>
        <taxon>Nematoda</taxon>
        <taxon>Chromadorea</taxon>
        <taxon>Rhabditida</taxon>
        <taxon>Spirurina</taxon>
        <taxon>Spiruromorpha</taxon>
        <taxon>Filarioidea</taxon>
        <taxon>Onchocercidae</taxon>
        <taxon>Elaeophora</taxon>
    </lineage>
</organism>
<evidence type="ECO:0000256" key="1">
    <source>
        <dbReference type="SAM" id="Coils"/>
    </source>
</evidence>
<accession>A0A0R3RUY8</accession>
<evidence type="ECO:0000313" key="2">
    <source>
        <dbReference type="Proteomes" id="UP000050640"/>
    </source>
</evidence>
<dbReference type="AlphaFoldDB" id="A0A0R3RUY8"/>
<dbReference type="WBParaSite" id="EEL_0000586801-mRNA-1">
    <property type="protein sequence ID" value="EEL_0000586801-mRNA-1"/>
    <property type="gene ID" value="EEL_0000586801"/>
</dbReference>
<keyword evidence="2" id="KW-1185">Reference proteome</keyword>
<protein>
    <submittedName>
        <fullName evidence="3">DUF904 domain-containing protein</fullName>
    </submittedName>
</protein>
<name>A0A0R3RUY8_9BILA</name>
<reference evidence="3" key="1">
    <citation type="submission" date="2017-02" db="UniProtKB">
        <authorList>
            <consortium name="WormBaseParasite"/>
        </authorList>
    </citation>
    <scope>IDENTIFICATION</scope>
</reference>
<keyword evidence="1" id="KW-0175">Coiled coil</keyword>